<dbReference type="PROSITE" id="PS50110">
    <property type="entry name" value="RESPONSE_REGULATORY"/>
    <property type="match status" value="1"/>
</dbReference>
<sequence>MNAMKAKVWVVDDDVAVQQSVSVLLGAFGFETYCAASAEQFLHDEAEQTADAMVVDLRLPGKSGIDLLKQLTKEGRAVPTVLISGHRDDDVLAQLESFHAVCFLMKPFNPKSLIDWLSEHCVC</sequence>
<dbReference type="AlphaFoldDB" id="A0A5B9ML11"/>
<dbReference type="InterPro" id="IPR001789">
    <property type="entry name" value="Sig_transdc_resp-reg_receiver"/>
</dbReference>
<evidence type="ECO:0000259" key="3">
    <source>
        <dbReference type="PROSITE" id="PS50110"/>
    </source>
</evidence>
<dbReference type="GO" id="GO:0000160">
    <property type="term" value="P:phosphorelay signal transduction system"/>
    <property type="evidence" value="ECO:0007669"/>
    <property type="project" value="InterPro"/>
</dbReference>
<accession>A0A5B9ML11</accession>
<dbReference type="PANTHER" id="PTHR44591:SF25">
    <property type="entry name" value="CHEMOTAXIS TWO-COMPONENT RESPONSE REGULATOR"/>
    <property type="match status" value="1"/>
</dbReference>
<evidence type="ECO:0000313" key="5">
    <source>
        <dbReference type="Proteomes" id="UP000321353"/>
    </source>
</evidence>
<dbReference type="InterPro" id="IPR050595">
    <property type="entry name" value="Bact_response_regulator"/>
</dbReference>
<evidence type="ECO:0000256" key="1">
    <source>
        <dbReference type="ARBA" id="ARBA00022553"/>
    </source>
</evidence>
<gene>
    <name evidence="4" type="primary">tmoT_4</name>
    <name evidence="4" type="ORF">Mal15_60300</name>
</gene>
<reference evidence="4 5" key="1">
    <citation type="submission" date="2019-02" db="EMBL/GenBank/DDBJ databases">
        <title>Planctomycetal bacteria perform biofilm scaping via a novel small molecule.</title>
        <authorList>
            <person name="Jeske O."/>
            <person name="Boedeker C."/>
            <person name="Wiegand S."/>
            <person name="Breitling P."/>
            <person name="Kallscheuer N."/>
            <person name="Jogler M."/>
            <person name="Rohde M."/>
            <person name="Petersen J."/>
            <person name="Medema M.H."/>
            <person name="Surup F."/>
            <person name="Jogler C."/>
        </authorList>
    </citation>
    <scope>NUCLEOTIDE SEQUENCE [LARGE SCALE GENOMIC DNA]</scope>
    <source>
        <strain evidence="4 5">Mal15</strain>
    </source>
</reference>
<feature type="domain" description="Response regulatory" evidence="3">
    <location>
        <begin position="7"/>
        <end position="121"/>
    </location>
</feature>
<dbReference type="Proteomes" id="UP000321353">
    <property type="component" value="Chromosome"/>
</dbReference>
<proteinExistence type="predicted"/>
<keyword evidence="5" id="KW-1185">Reference proteome</keyword>
<dbReference type="InterPro" id="IPR011006">
    <property type="entry name" value="CheY-like_superfamily"/>
</dbReference>
<name>A0A5B9ML11_9BACT</name>
<organism evidence="4 5">
    <name type="scientific">Stieleria maiorica</name>
    <dbReference type="NCBI Taxonomy" id="2795974"/>
    <lineage>
        <taxon>Bacteria</taxon>
        <taxon>Pseudomonadati</taxon>
        <taxon>Planctomycetota</taxon>
        <taxon>Planctomycetia</taxon>
        <taxon>Pirellulales</taxon>
        <taxon>Pirellulaceae</taxon>
        <taxon>Stieleria</taxon>
    </lineage>
</organism>
<dbReference type="Gene3D" id="3.40.50.2300">
    <property type="match status" value="1"/>
</dbReference>
<dbReference type="KEGG" id="smam:Mal15_60300"/>
<dbReference type="EMBL" id="CP036264">
    <property type="protein sequence ID" value="QEG01949.1"/>
    <property type="molecule type" value="Genomic_DNA"/>
</dbReference>
<evidence type="ECO:0000313" key="4">
    <source>
        <dbReference type="EMBL" id="QEG01949.1"/>
    </source>
</evidence>
<dbReference type="CDD" id="cd00156">
    <property type="entry name" value="REC"/>
    <property type="match status" value="1"/>
</dbReference>
<keyword evidence="1 2" id="KW-0597">Phosphoprotein</keyword>
<dbReference type="SUPFAM" id="SSF52172">
    <property type="entry name" value="CheY-like"/>
    <property type="match status" value="1"/>
</dbReference>
<dbReference type="Pfam" id="PF00072">
    <property type="entry name" value="Response_reg"/>
    <property type="match status" value="1"/>
</dbReference>
<feature type="modified residue" description="4-aspartylphosphate" evidence="2">
    <location>
        <position position="56"/>
    </location>
</feature>
<protein>
    <submittedName>
        <fullName evidence="4">Response regulator protein TmoT</fullName>
    </submittedName>
</protein>
<dbReference type="PANTHER" id="PTHR44591">
    <property type="entry name" value="STRESS RESPONSE REGULATOR PROTEIN 1"/>
    <property type="match status" value="1"/>
</dbReference>
<dbReference type="SMART" id="SM00448">
    <property type="entry name" value="REC"/>
    <property type="match status" value="1"/>
</dbReference>
<evidence type="ECO:0000256" key="2">
    <source>
        <dbReference type="PROSITE-ProRule" id="PRU00169"/>
    </source>
</evidence>